<dbReference type="KEGG" id="amob:HG15A2_14730"/>
<keyword evidence="2" id="KW-1185">Reference proteome</keyword>
<dbReference type="AlphaFoldDB" id="A0A517MTJ2"/>
<evidence type="ECO:0000313" key="2">
    <source>
        <dbReference type="Proteomes" id="UP000319852"/>
    </source>
</evidence>
<gene>
    <name evidence="1" type="ORF">HG15A2_14730</name>
</gene>
<name>A0A517MTJ2_9BACT</name>
<evidence type="ECO:0000313" key="1">
    <source>
        <dbReference type="EMBL" id="QDS98200.1"/>
    </source>
</evidence>
<dbReference type="Proteomes" id="UP000319852">
    <property type="component" value="Chromosome"/>
</dbReference>
<accession>A0A517MTJ2</accession>
<proteinExistence type="predicted"/>
<sequence>MMRSMILTNFSNLGMAKTTFVDGNLFSEVSQNDLAIGVRTYPAGRAVSWAPAVRTSQRRKYWSAD</sequence>
<dbReference type="EMBL" id="CP036263">
    <property type="protein sequence ID" value="QDS98200.1"/>
    <property type="molecule type" value="Genomic_DNA"/>
</dbReference>
<organism evidence="1 2">
    <name type="scientific">Adhaeretor mobilis</name>
    <dbReference type="NCBI Taxonomy" id="1930276"/>
    <lineage>
        <taxon>Bacteria</taxon>
        <taxon>Pseudomonadati</taxon>
        <taxon>Planctomycetota</taxon>
        <taxon>Planctomycetia</taxon>
        <taxon>Pirellulales</taxon>
        <taxon>Lacipirellulaceae</taxon>
        <taxon>Adhaeretor</taxon>
    </lineage>
</organism>
<reference evidence="1 2" key="1">
    <citation type="submission" date="2019-02" db="EMBL/GenBank/DDBJ databases">
        <title>Deep-cultivation of Planctomycetes and their phenomic and genomic characterization uncovers novel biology.</title>
        <authorList>
            <person name="Wiegand S."/>
            <person name="Jogler M."/>
            <person name="Boedeker C."/>
            <person name="Pinto D."/>
            <person name="Vollmers J."/>
            <person name="Rivas-Marin E."/>
            <person name="Kohn T."/>
            <person name="Peeters S.H."/>
            <person name="Heuer A."/>
            <person name="Rast P."/>
            <person name="Oberbeckmann S."/>
            <person name="Bunk B."/>
            <person name="Jeske O."/>
            <person name="Meyerdierks A."/>
            <person name="Storesund J.E."/>
            <person name="Kallscheuer N."/>
            <person name="Luecker S."/>
            <person name="Lage O.M."/>
            <person name="Pohl T."/>
            <person name="Merkel B.J."/>
            <person name="Hornburger P."/>
            <person name="Mueller R.-W."/>
            <person name="Bruemmer F."/>
            <person name="Labrenz M."/>
            <person name="Spormann A.M."/>
            <person name="Op den Camp H."/>
            <person name="Overmann J."/>
            <person name="Amann R."/>
            <person name="Jetten M.S.M."/>
            <person name="Mascher T."/>
            <person name="Medema M.H."/>
            <person name="Devos D.P."/>
            <person name="Kaster A.-K."/>
            <person name="Ovreas L."/>
            <person name="Rohde M."/>
            <person name="Galperin M.Y."/>
            <person name="Jogler C."/>
        </authorList>
    </citation>
    <scope>NUCLEOTIDE SEQUENCE [LARGE SCALE GENOMIC DNA]</scope>
    <source>
        <strain evidence="1 2">HG15A2</strain>
    </source>
</reference>
<protein>
    <submittedName>
        <fullName evidence="1">Uncharacterized protein</fullName>
    </submittedName>
</protein>